<dbReference type="GeneID" id="120260229"/>
<dbReference type="NCBIfam" id="TIGR00756">
    <property type="entry name" value="PPR"/>
    <property type="match status" value="1"/>
</dbReference>
<keyword evidence="2" id="KW-0677">Repeat</keyword>
<organism evidence="4 5">
    <name type="scientific">Dioscorea cayennensis subsp. rotundata</name>
    <name type="common">White Guinea yam</name>
    <name type="synonym">Dioscorea rotundata</name>
    <dbReference type="NCBI Taxonomy" id="55577"/>
    <lineage>
        <taxon>Eukaryota</taxon>
        <taxon>Viridiplantae</taxon>
        <taxon>Streptophyta</taxon>
        <taxon>Embryophyta</taxon>
        <taxon>Tracheophyta</taxon>
        <taxon>Spermatophyta</taxon>
        <taxon>Magnoliopsida</taxon>
        <taxon>Liliopsida</taxon>
        <taxon>Dioscoreales</taxon>
        <taxon>Dioscoreaceae</taxon>
        <taxon>Dioscorea</taxon>
    </lineage>
</organism>
<dbReference type="Pfam" id="PF01535">
    <property type="entry name" value="PPR"/>
    <property type="match status" value="2"/>
</dbReference>
<evidence type="ECO:0000256" key="2">
    <source>
        <dbReference type="ARBA" id="ARBA00022737"/>
    </source>
</evidence>
<name>A0AB40B8M0_DIOCR</name>
<dbReference type="InterPro" id="IPR002885">
    <property type="entry name" value="PPR_rpt"/>
</dbReference>
<comment type="similarity">
    <text evidence="1">Belongs to the PPR family. P subfamily.</text>
</comment>
<dbReference type="PANTHER" id="PTHR47941">
    <property type="entry name" value="PENTATRICOPEPTIDE REPEAT-CONTAINING PROTEIN 3, MITOCHONDRIAL"/>
    <property type="match status" value="1"/>
</dbReference>
<dbReference type="Pfam" id="PF13812">
    <property type="entry name" value="PPR_3"/>
    <property type="match status" value="1"/>
</dbReference>
<evidence type="ECO:0000256" key="3">
    <source>
        <dbReference type="PROSITE-ProRule" id="PRU00708"/>
    </source>
</evidence>
<gene>
    <name evidence="5" type="primary">LOC120260229</name>
</gene>
<dbReference type="InterPro" id="IPR011990">
    <property type="entry name" value="TPR-like_helical_dom_sf"/>
</dbReference>
<accession>A0AB40B8M0</accession>
<sequence>MFSAVIQGYANASRMDDSIGLYDNARNQGLVPSVSCFKALLNALIRNKNAEFAVRVYMDMIDVGHGLSSEEHILDFVVRELAKRGEMLSAVNMLRRVKMFGIKASLAVLSEIAEGYCKKKDYEDMLKFMKEWEVIPKTHSCNKITSALCRNLASEEAWSYVQKMEVLGFDPDAVTFGILIVQMGFLRRGWVSMQKVIYEDMIEKDLKARFSNFSGFCWQATVCVDNLMKLKRLLSKMVDCGMISLAFTEDALSKAFMLLGLDHLETDLDEYERILDDILNNEIIPKLDSHLLKYCLEGDIGSALRVMNKVVQWGHAVSLSTFFTLLKGLCESLNHIKELMVDEMLKKEMLVESSTYTALIMGFCKEDNVGGLKECLEVAKVVA</sequence>
<reference evidence="5" key="1">
    <citation type="submission" date="2025-08" db="UniProtKB">
        <authorList>
            <consortium name="RefSeq"/>
        </authorList>
    </citation>
    <scope>IDENTIFICATION</scope>
</reference>
<keyword evidence="4" id="KW-1185">Reference proteome</keyword>
<dbReference type="AlphaFoldDB" id="A0AB40B8M0"/>
<evidence type="ECO:0000313" key="5">
    <source>
        <dbReference type="RefSeq" id="XP_039123604.1"/>
    </source>
</evidence>
<dbReference type="RefSeq" id="XP_039123604.1">
    <property type="nucleotide sequence ID" value="XM_039267670.1"/>
</dbReference>
<dbReference type="Proteomes" id="UP001515500">
    <property type="component" value="Chromosome 5"/>
</dbReference>
<evidence type="ECO:0000256" key="1">
    <source>
        <dbReference type="ARBA" id="ARBA00007626"/>
    </source>
</evidence>
<dbReference type="PROSITE" id="PS51375">
    <property type="entry name" value="PPR"/>
    <property type="match status" value="1"/>
</dbReference>
<evidence type="ECO:0000313" key="4">
    <source>
        <dbReference type="Proteomes" id="UP001515500"/>
    </source>
</evidence>
<feature type="repeat" description="PPR" evidence="3">
    <location>
        <begin position="1"/>
        <end position="32"/>
    </location>
</feature>
<protein>
    <submittedName>
        <fullName evidence="5">Pentatricopeptide repeat-containing protein At5g39710-like</fullName>
    </submittedName>
</protein>
<proteinExistence type="inferred from homology"/>
<dbReference type="Gene3D" id="1.25.40.10">
    <property type="entry name" value="Tetratricopeptide repeat domain"/>
    <property type="match status" value="3"/>
</dbReference>